<feature type="signal peptide" evidence="2">
    <location>
        <begin position="1"/>
        <end position="23"/>
    </location>
</feature>
<dbReference type="InterPro" id="IPR024079">
    <property type="entry name" value="MetalloPept_cat_dom_sf"/>
</dbReference>
<evidence type="ECO:0000256" key="2">
    <source>
        <dbReference type="SAM" id="SignalP"/>
    </source>
</evidence>
<dbReference type="Gene3D" id="3.40.390.10">
    <property type="entry name" value="Collagenase (Catalytic Domain)"/>
    <property type="match status" value="1"/>
</dbReference>
<accession>A0A562UU51</accession>
<dbReference type="AlphaFoldDB" id="A0A562UU51"/>
<feature type="compositionally biased region" description="Basic and acidic residues" evidence="1">
    <location>
        <begin position="271"/>
        <end position="294"/>
    </location>
</feature>
<keyword evidence="4" id="KW-1185">Reference proteome</keyword>
<feature type="region of interest" description="Disordered" evidence="1">
    <location>
        <begin position="202"/>
        <end position="248"/>
    </location>
</feature>
<comment type="caution">
    <text evidence="3">The sequence shown here is derived from an EMBL/GenBank/DDBJ whole genome shotgun (WGS) entry which is preliminary data.</text>
</comment>
<dbReference type="STRING" id="476157.GCA_001663155_00034"/>
<feature type="region of interest" description="Disordered" evidence="1">
    <location>
        <begin position="269"/>
        <end position="294"/>
    </location>
</feature>
<evidence type="ECO:0000313" key="4">
    <source>
        <dbReference type="Proteomes" id="UP000320547"/>
    </source>
</evidence>
<organism evidence="3 4">
    <name type="scientific">Altererythrobacter ishigakiensis</name>
    <dbReference type="NCBI Taxonomy" id="476157"/>
    <lineage>
        <taxon>Bacteria</taxon>
        <taxon>Pseudomonadati</taxon>
        <taxon>Pseudomonadota</taxon>
        <taxon>Alphaproteobacteria</taxon>
        <taxon>Sphingomonadales</taxon>
        <taxon>Erythrobacteraceae</taxon>
        <taxon>Altererythrobacter</taxon>
    </lineage>
</organism>
<dbReference type="Proteomes" id="UP000320547">
    <property type="component" value="Unassembled WGS sequence"/>
</dbReference>
<sequence>MVSKKILTIGAVSVAALAAPVFASHSWSTYHWERTTPEIAVPVVDFTTGEWAASDRTFIAVQDWNVSDFIQSPYSRGDGTNTSCPLISGQIHVCNDDYGPNGWLGIAGIATTRGKTKHIIAGYTKVNDTYFDGDPPGQGYNTDVWRQLVMCQEIGHDFGLGHQNEDFNTSITDSCMEYQGNPDSKDKTPDPHDFAQLADIYAHSHGTDGGGGGGGGGNGNGRGKKLSLSGTGPADWGTPIGRDAQGRPNIYRRSEASFDVITHVTWAIGEGPDHHDDHTEGHNGPRQHSGDLHF</sequence>
<feature type="chain" id="PRO_5022015191" description="Matrixin" evidence="2">
    <location>
        <begin position="24"/>
        <end position="294"/>
    </location>
</feature>
<dbReference type="EMBL" id="VLLK01000001">
    <property type="protein sequence ID" value="TWJ09087.1"/>
    <property type="molecule type" value="Genomic_DNA"/>
</dbReference>
<dbReference type="GO" id="GO:0008237">
    <property type="term" value="F:metallopeptidase activity"/>
    <property type="evidence" value="ECO:0007669"/>
    <property type="project" value="InterPro"/>
</dbReference>
<evidence type="ECO:0008006" key="5">
    <source>
        <dbReference type="Google" id="ProtNLM"/>
    </source>
</evidence>
<dbReference type="RefSeq" id="WP_067596404.1">
    <property type="nucleotide sequence ID" value="NZ_CP015963.1"/>
</dbReference>
<name>A0A562UU51_9SPHN</name>
<gene>
    <name evidence="3" type="ORF">JN10_0710</name>
</gene>
<proteinExistence type="predicted"/>
<feature type="compositionally biased region" description="Gly residues" evidence="1">
    <location>
        <begin position="207"/>
        <end position="221"/>
    </location>
</feature>
<reference evidence="3 4" key="1">
    <citation type="submission" date="2019-07" db="EMBL/GenBank/DDBJ databases">
        <title>Genomic Encyclopedia of Archaeal and Bacterial Type Strains, Phase II (KMG-II): from individual species to whole genera.</title>
        <authorList>
            <person name="Goeker M."/>
        </authorList>
    </citation>
    <scope>NUCLEOTIDE SEQUENCE [LARGE SCALE GENOMIC DNA]</scope>
    <source>
        <strain evidence="3 4">ATCC BAA-2084</strain>
    </source>
</reference>
<keyword evidence="2" id="KW-0732">Signal</keyword>
<evidence type="ECO:0000256" key="1">
    <source>
        <dbReference type="SAM" id="MobiDB-lite"/>
    </source>
</evidence>
<protein>
    <recommendedName>
        <fullName evidence="5">Matrixin</fullName>
    </recommendedName>
</protein>
<dbReference type="SUPFAM" id="SSF55486">
    <property type="entry name" value="Metalloproteases ('zincins'), catalytic domain"/>
    <property type="match status" value="1"/>
</dbReference>
<evidence type="ECO:0000313" key="3">
    <source>
        <dbReference type="EMBL" id="TWJ09087.1"/>
    </source>
</evidence>
<dbReference type="OrthoDB" id="7594344at2"/>